<accession>A0A411ECQ9</accession>
<keyword evidence="7" id="KW-1185">Reference proteome</keyword>
<dbReference type="PANTHER" id="PTHR47506">
    <property type="entry name" value="TRANSCRIPTIONAL REGULATORY PROTEIN"/>
    <property type="match status" value="1"/>
</dbReference>
<feature type="domain" description="HTH tetR-type" evidence="5">
    <location>
        <begin position="8"/>
        <end position="68"/>
    </location>
</feature>
<dbReference type="Proteomes" id="UP000290889">
    <property type="component" value="Chromosome"/>
</dbReference>
<dbReference type="SUPFAM" id="SSF46689">
    <property type="entry name" value="Homeodomain-like"/>
    <property type="match status" value="1"/>
</dbReference>
<evidence type="ECO:0000256" key="1">
    <source>
        <dbReference type="ARBA" id="ARBA00023015"/>
    </source>
</evidence>
<evidence type="ECO:0000259" key="5">
    <source>
        <dbReference type="PROSITE" id="PS50977"/>
    </source>
</evidence>
<evidence type="ECO:0000256" key="3">
    <source>
        <dbReference type="ARBA" id="ARBA00023163"/>
    </source>
</evidence>
<proteinExistence type="predicted"/>
<dbReference type="KEGG" id="mur:EQY75_13285"/>
<evidence type="ECO:0000313" key="7">
    <source>
        <dbReference type="Proteomes" id="UP000290889"/>
    </source>
</evidence>
<dbReference type="PROSITE" id="PS50977">
    <property type="entry name" value="HTH_TETR_2"/>
    <property type="match status" value="1"/>
</dbReference>
<dbReference type="InterPro" id="IPR036271">
    <property type="entry name" value="Tet_transcr_reg_TetR-rel_C_sf"/>
</dbReference>
<keyword evidence="1" id="KW-0805">Transcription regulation</keyword>
<evidence type="ECO:0000256" key="4">
    <source>
        <dbReference type="PROSITE-ProRule" id="PRU00335"/>
    </source>
</evidence>
<dbReference type="PANTHER" id="PTHR47506:SF6">
    <property type="entry name" value="HTH-TYPE TRANSCRIPTIONAL REPRESSOR NEMR"/>
    <property type="match status" value="1"/>
</dbReference>
<protein>
    <submittedName>
        <fullName evidence="6">TetR/AcrR family transcriptional regulator</fullName>
    </submittedName>
</protein>
<gene>
    <name evidence="6" type="ORF">EQY75_13285</name>
</gene>
<dbReference type="Pfam" id="PF00440">
    <property type="entry name" value="TetR_N"/>
    <property type="match status" value="1"/>
</dbReference>
<dbReference type="Gene3D" id="1.10.357.10">
    <property type="entry name" value="Tetracycline Repressor, domain 2"/>
    <property type="match status" value="1"/>
</dbReference>
<dbReference type="InterPro" id="IPR009057">
    <property type="entry name" value="Homeodomain-like_sf"/>
</dbReference>
<dbReference type="EMBL" id="CP035544">
    <property type="protein sequence ID" value="QBA65418.1"/>
    <property type="molecule type" value="Genomic_DNA"/>
</dbReference>
<organism evidence="6 7">
    <name type="scientific">Muriicola soli</name>
    <dbReference type="NCBI Taxonomy" id="2507538"/>
    <lineage>
        <taxon>Bacteria</taxon>
        <taxon>Pseudomonadati</taxon>
        <taxon>Bacteroidota</taxon>
        <taxon>Flavobacteriia</taxon>
        <taxon>Flavobacteriales</taxon>
        <taxon>Flavobacteriaceae</taxon>
        <taxon>Muriicola</taxon>
    </lineage>
</organism>
<sequence length="204" mass="23641">MDKNIKRMATMQRMQTKGLELFYKKGYYNTSIDDILKELDLSKGAFYYHFQSKEDFFISIVQNMVVRKVYNLMIEPIEGKADPLSSIDRCFENALATAEHNELDYGFVLGNFITEFNGRNDEISKYLKDIYKVWEVNLVTTLQKGKTDGYIARHVDSEGVASFLIASYIGIRVLMVEGNSKMLGYHYMQQIKQYLKSIAETQLV</sequence>
<keyword evidence="2 4" id="KW-0238">DNA-binding</keyword>
<dbReference type="PRINTS" id="PR00455">
    <property type="entry name" value="HTHTETR"/>
</dbReference>
<keyword evidence="3" id="KW-0804">Transcription</keyword>
<dbReference type="InterPro" id="IPR001647">
    <property type="entry name" value="HTH_TetR"/>
</dbReference>
<dbReference type="SUPFAM" id="SSF48498">
    <property type="entry name" value="Tetracyclin repressor-like, C-terminal domain"/>
    <property type="match status" value="1"/>
</dbReference>
<dbReference type="OrthoDB" id="9798857at2"/>
<dbReference type="GO" id="GO:0003677">
    <property type="term" value="F:DNA binding"/>
    <property type="evidence" value="ECO:0007669"/>
    <property type="project" value="UniProtKB-UniRule"/>
</dbReference>
<dbReference type="AlphaFoldDB" id="A0A411ECQ9"/>
<evidence type="ECO:0000256" key="2">
    <source>
        <dbReference type="ARBA" id="ARBA00023125"/>
    </source>
</evidence>
<dbReference type="Pfam" id="PF16925">
    <property type="entry name" value="TetR_C_13"/>
    <property type="match status" value="1"/>
</dbReference>
<evidence type="ECO:0000313" key="6">
    <source>
        <dbReference type="EMBL" id="QBA65418.1"/>
    </source>
</evidence>
<name>A0A411ECQ9_9FLAO</name>
<feature type="DNA-binding region" description="H-T-H motif" evidence="4">
    <location>
        <begin position="31"/>
        <end position="50"/>
    </location>
</feature>
<dbReference type="InterPro" id="IPR011075">
    <property type="entry name" value="TetR_C"/>
</dbReference>
<dbReference type="RefSeq" id="WP_129606630.1">
    <property type="nucleotide sequence ID" value="NZ_CP035544.1"/>
</dbReference>
<reference evidence="6 7" key="1">
    <citation type="submission" date="2019-01" db="EMBL/GenBank/DDBJ databases">
        <title>Muriicola soli sp. nov., isolated from soil.</title>
        <authorList>
            <person name="Kang H.J."/>
            <person name="Kim S.B."/>
        </authorList>
    </citation>
    <scope>NUCLEOTIDE SEQUENCE [LARGE SCALE GENOMIC DNA]</scope>
    <source>
        <strain evidence="6 7">MMS17-SY002</strain>
    </source>
</reference>